<evidence type="ECO:0000259" key="9">
    <source>
        <dbReference type="PROSITE" id="PS51918"/>
    </source>
</evidence>
<dbReference type="InterPro" id="IPR034466">
    <property type="entry name" value="Methyltransferase_Class_B"/>
</dbReference>
<keyword evidence="6" id="KW-0408">Iron</keyword>
<keyword evidence="4" id="KW-0949">S-adenosyl-L-methionine</keyword>
<dbReference type="GO" id="GO:0003824">
    <property type="term" value="F:catalytic activity"/>
    <property type="evidence" value="ECO:0007669"/>
    <property type="project" value="InterPro"/>
</dbReference>
<comment type="caution">
    <text evidence="10">The sequence shown here is derived from an EMBL/GenBank/DDBJ whole genome shotgun (WGS) entry which is preliminary data.</text>
</comment>
<dbReference type="Proteomes" id="UP000179243">
    <property type="component" value="Unassembled WGS sequence"/>
</dbReference>
<dbReference type="PANTHER" id="PTHR43409">
    <property type="entry name" value="ANAEROBIC MAGNESIUM-PROTOPORPHYRIN IX MONOMETHYL ESTER CYCLASE-RELATED"/>
    <property type="match status" value="1"/>
</dbReference>
<reference evidence="10 11" key="1">
    <citation type="journal article" date="2016" name="Nat. Commun.">
        <title>Thousands of microbial genomes shed light on interconnected biogeochemical processes in an aquifer system.</title>
        <authorList>
            <person name="Anantharaman K."/>
            <person name="Brown C.T."/>
            <person name="Hug L.A."/>
            <person name="Sharon I."/>
            <person name="Castelle C.J."/>
            <person name="Probst A.J."/>
            <person name="Thomas B.C."/>
            <person name="Singh A."/>
            <person name="Wilkins M.J."/>
            <person name="Karaoz U."/>
            <person name="Brodie E.L."/>
            <person name="Williams K.H."/>
            <person name="Hubbard S.S."/>
            <person name="Banfield J.F."/>
        </authorList>
    </citation>
    <scope>NUCLEOTIDE SEQUENCE [LARGE SCALE GENOMIC DNA]</scope>
</reference>
<sequence length="495" mass="56907">MSGRKGVLLIRSETPVNVKFSYIPNSLLVLAEALLKHGYQPSIIDMKVQDWRAALNAIDIDLLLYAGIGTLTGPQIQYGLEIARALREKRSDLPIIWGGVHPSLLPEETVAHDLCDAVVRGEAEETVVELAQRIEAGESYYNVRGCTFKLEGKIVSTPDRDWTDLDAIGLLPYHLLDMKKYDIDSYFTYHSSRGCPHNCGFCINLAYNKKTFRAQSAEKIVNNIEHILRPYGVKTIYFTDDNFLVNRQRIETMARLIIERGLKFDWIASCRFDYFVKYDARFLSLLKESGCVRLGYGAESGSRRILEYIDKGITPDQVLSSVQKARDAGIKMMPVSFMYGFPGETRDDLLASLDLIDKIRETTGANTVINGIFLMTPYPGIPLSDELKKMGFQFPSSFEAWGRYTMGEVVDKRIFWLDRDYLIEAFCAANIARFHFFVQIGAGKRLKSPLLRLLYRLFILPFLLSEKLRWKRRYFKHPYEWYLWSFIRNTYLQGT</sequence>
<evidence type="ECO:0000256" key="5">
    <source>
        <dbReference type="ARBA" id="ARBA00022723"/>
    </source>
</evidence>
<evidence type="ECO:0000256" key="2">
    <source>
        <dbReference type="ARBA" id="ARBA00022603"/>
    </source>
</evidence>
<dbReference type="InterPro" id="IPR006638">
    <property type="entry name" value="Elp3/MiaA/NifB-like_rSAM"/>
</dbReference>
<evidence type="ECO:0000256" key="6">
    <source>
        <dbReference type="ARBA" id="ARBA00023004"/>
    </source>
</evidence>
<evidence type="ECO:0000256" key="1">
    <source>
        <dbReference type="ARBA" id="ARBA00001966"/>
    </source>
</evidence>
<dbReference type="PROSITE" id="PS51332">
    <property type="entry name" value="B12_BINDING"/>
    <property type="match status" value="1"/>
</dbReference>
<dbReference type="EMBL" id="MFYX01000110">
    <property type="protein sequence ID" value="OGK02288.1"/>
    <property type="molecule type" value="Genomic_DNA"/>
</dbReference>
<evidence type="ECO:0000256" key="3">
    <source>
        <dbReference type="ARBA" id="ARBA00022679"/>
    </source>
</evidence>
<feature type="domain" description="B12-binding" evidence="8">
    <location>
        <begin position="4"/>
        <end position="141"/>
    </location>
</feature>
<dbReference type="GO" id="GO:0051539">
    <property type="term" value="F:4 iron, 4 sulfur cluster binding"/>
    <property type="evidence" value="ECO:0007669"/>
    <property type="project" value="UniProtKB-KW"/>
</dbReference>
<dbReference type="SFLD" id="SFLDG01123">
    <property type="entry name" value="methyltransferase_(Class_B)"/>
    <property type="match status" value="1"/>
</dbReference>
<dbReference type="SMART" id="SM00729">
    <property type="entry name" value="Elp3"/>
    <property type="match status" value="1"/>
</dbReference>
<evidence type="ECO:0000313" key="10">
    <source>
        <dbReference type="EMBL" id="OGK02288.1"/>
    </source>
</evidence>
<comment type="cofactor">
    <cofactor evidence="1">
        <name>[4Fe-4S] cluster</name>
        <dbReference type="ChEBI" id="CHEBI:49883"/>
    </cofactor>
</comment>
<evidence type="ECO:0000256" key="7">
    <source>
        <dbReference type="ARBA" id="ARBA00023014"/>
    </source>
</evidence>
<keyword evidence="3" id="KW-0808">Transferase</keyword>
<dbReference type="SUPFAM" id="SSF52242">
    <property type="entry name" value="Cobalamin (vitamin B12)-binding domain"/>
    <property type="match status" value="1"/>
</dbReference>
<dbReference type="Gene3D" id="3.80.30.20">
    <property type="entry name" value="tm_1862 like domain"/>
    <property type="match status" value="1"/>
</dbReference>
<feature type="domain" description="Radical SAM core" evidence="9">
    <location>
        <begin position="181"/>
        <end position="418"/>
    </location>
</feature>
<dbReference type="InterPro" id="IPR007197">
    <property type="entry name" value="rSAM"/>
</dbReference>
<dbReference type="InterPro" id="IPR006158">
    <property type="entry name" value="Cobalamin-bd"/>
</dbReference>
<dbReference type="InterPro" id="IPR036724">
    <property type="entry name" value="Cobalamin-bd_sf"/>
</dbReference>
<dbReference type="CDD" id="cd01335">
    <property type="entry name" value="Radical_SAM"/>
    <property type="match status" value="1"/>
</dbReference>
<dbReference type="CDD" id="cd02068">
    <property type="entry name" value="radical_SAM_B12_BD"/>
    <property type="match status" value="1"/>
</dbReference>
<organism evidence="10 11">
    <name type="scientific">Candidatus Raymondbacteria bacterium RIFOXYD12_FULL_49_13</name>
    <dbReference type="NCBI Taxonomy" id="1817890"/>
    <lineage>
        <taxon>Bacteria</taxon>
        <taxon>Raymondiibacteriota</taxon>
    </lineage>
</organism>
<dbReference type="SFLD" id="SFLDG01082">
    <property type="entry name" value="B12-binding_domain_containing"/>
    <property type="match status" value="1"/>
</dbReference>
<dbReference type="GO" id="GO:0031419">
    <property type="term" value="F:cobalamin binding"/>
    <property type="evidence" value="ECO:0007669"/>
    <property type="project" value="InterPro"/>
</dbReference>
<dbReference type="Pfam" id="PF04055">
    <property type="entry name" value="Radical_SAM"/>
    <property type="match status" value="1"/>
</dbReference>
<keyword evidence="2" id="KW-0489">Methyltransferase</keyword>
<dbReference type="InterPro" id="IPR023404">
    <property type="entry name" value="rSAM_horseshoe"/>
</dbReference>
<dbReference type="Pfam" id="PF02310">
    <property type="entry name" value="B12-binding"/>
    <property type="match status" value="1"/>
</dbReference>
<protein>
    <submittedName>
        <fullName evidence="10">Uncharacterized protein</fullName>
    </submittedName>
</protein>
<dbReference type="GO" id="GO:0046872">
    <property type="term" value="F:metal ion binding"/>
    <property type="evidence" value="ECO:0007669"/>
    <property type="project" value="UniProtKB-KW"/>
</dbReference>
<evidence type="ECO:0000256" key="4">
    <source>
        <dbReference type="ARBA" id="ARBA00022691"/>
    </source>
</evidence>
<dbReference type="PANTHER" id="PTHR43409:SF7">
    <property type="entry name" value="BLL1977 PROTEIN"/>
    <property type="match status" value="1"/>
</dbReference>
<evidence type="ECO:0000259" key="8">
    <source>
        <dbReference type="PROSITE" id="PS51332"/>
    </source>
</evidence>
<name>A0A1F7F6T7_UNCRA</name>
<dbReference type="Gene3D" id="3.40.50.280">
    <property type="entry name" value="Cobalamin-binding domain"/>
    <property type="match status" value="1"/>
</dbReference>
<dbReference type="SFLD" id="SFLDS00029">
    <property type="entry name" value="Radical_SAM"/>
    <property type="match status" value="1"/>
</dbReference>
<dbReference type="SUPFAM" id="SSF102114">
    <property type="entry name" value="Radical SAM enzymes"/>
    <property type="match status" value="1"/>
</dbReference>
<gene>
    <name evidence="10" type="ORF">A2519_16585</name>
</gene>
<keyword evidence="7" id="KW-0411">Iron-sulfur</keyword>
<proteinExistence type="predicted"/>
<dbReference type="InterPro" id="IPR051198">
    <property type="entry name" value="BchE-like"/>
</dbReference>
<dbReference type="PROSITE" id="PS51918">
    <property type="entry name" value="RADICAL_SAM"/>
    <property type="match status" value="1"/>
</dbReference>
<accession>A0A1F7F6T7</accession>
<dbReference type="AlphaFoldDB" id="A0A1F7F6T7"/>
<dbReference type="InterPro" id="IPR058240">
    <property type="entry name" value="rSAM_sf"/>
</dbReference>
<evidence type="ECO:0000313" key="11">
    <source>
        <dbReference type="Proteomes" id="UP000179243"/>
    </source>
</evidence>
<keyword evidence="5" id="KW-0479">Metal-binding</keyword>